<evidence type="ECO:0000256" key="6">
    <source>
        <dbReference type="SAM" id="MobiDB-lite"/>
    </source>
</evidence>
<comment type="similarity">
    <text evidence="3">Belongs to the INP1 family.</text>
</comment>
<feature type="region of interest" description="Disordered" evidence="6">
    <location>
        <begin position="1"/>
        <end position="22"/>
    </location>
</feature>
<dbReference type="Pfam" id="PF12634">
    <property type="entry name" value="Inp1"/>
    <property type="match status" value="1"/>
</dbReference>
<proteinExistence type="inferred from homology"/>
<evidence type="ECO:0000256" key="1">
    <source>
        <dbReference type="ARBA" id="ARBA00003594"/>
    </source>
</evidence>
<evidence type="ECO:0000256" key="2">
    <source>
        <dbReference type="ARBA" id="ARBA00004421"/>
    </source>
</evidence>
<dbReference type="STRING" id="404692.A0A0J6YFK2"/>
<protein>
    <recommendedName>
        <fullName evidence="4">Inheritance of peroxisomes protein 1</fullName>
    </recommendedName>
</protein>
<dbReference type="OrthoDB" id="4097008at2759"/>
<feature type="compositionally biased region" description="Low complexity" evidence="6">
    <location>
        <begin position="291"/>
        <end position="310"/>
    </location>
</feature>
<evidence type="ECO:0000313" key="8">
    <source>
        <dbReference type="Proteomes" id="UP000054565"/>
    </source>
</evidence>
<accession>A0A0J6YFK2</accession>
<keyword evidence="5" id="KW-0472">Membrane</keyword>
<feature type="region of interest" description="Disordered" evidence="6">
    <location>
        <begin position="472"/>
        <end position="530"/>
    </location>
</feature>
<name>A0A0J6YFK2_COCIT</name>
<feature type="compositionally biased region" description="Acidic residues" evidence="6">
    <location>
        <begin position="492"/>
        <end position="503"/>
    </location>
</feature>
<organism evidence="7 8">
    <name type="scientific">Coccidioides immitis RMSCC 2394</name>
    <dbReference type="NCBI Taxonomy" id="404692"/>
    <lineage>
        <taxon>Eukaryota</taxon>
        <taxon>Fungi</taxon>
        <taxon>Dikarya</taxon>
        <taxon>Ascomycota</taxon>
        <taxon>Pezizomycotina</taxon>
        <taxon>Eurotiomycetes</taxon>
        <taxon>Eurotiomycetidae</taxon>
        <taxon>Onygenales</taxon>
        <taxon>Onygenaceae</taxon>
        <taxon>Coccidioides</taxon>
    </lineage>
</organism>
<feature type="region of interest" description="Disordered" evidence="6">
    <location>
        <begin position="283"/>
        <end position="373"/>
    </location>
</feature>
<dbReference type="EMBL" id="DS028095">
    <property type="protein sequence ID" value="KMP05728.1"/>
    <property type="molecule type" value="Genomic_DNA"/>
</dbReference>
<dbReference type="GO" id="GO:0005780">
    <property type="term" value="C:extrinsic component of intraperoxisomal membrane"/>
    <property type="evidence" value="ECO:0007669"/>
    <property type="project" value="InterPro"/>
</dbReference>
<sequence>MPEPIRRRSFAVPPRPPHRMRHSLGSYDTSIPSNDVLFHHPSVTVIKFELPQSSSPGPILPDLDYPVDAIETLPWRTRSETIAAIGALRIENIAGSAAFLKSGNVVYALLKNCQCWCVDARSTFVLRIRKLTYYRIEFPHESEEDVKKVAEWKLVLSSIIRYEITPCPFKREFSVELPEEAKTPKKKRAWRPKTMAGLPVRPFDFEGSLSSEDREPSDFGSIGYDTDEQSERGGSLPPSTTRCSSRDRRSSPIRIPKRSSFRVVSEPAPKFESLLARFESESETVNDARDGSAGVASSASSFHSVSDASVSPPPSPPYSTPPSPRASACEPSPCVILKTSHTRDNSAATIVPDTTHDSGPLRPPSMALSDPPKPLTSCEPGDLFPRVQTRNGLEVPIENPNSIIRRRIRASRQRSFSPLPPSSTLFTPAPKSPVNNLIDAIFEKTYTFVLGPPIHLLLMFLRLAAEMAAKDNNRGPAGPGSGKFPTQPETMSDTDDSFSEDDFGNPLSPIASANLGRDSPTTSESSSEVD</sequence>
<feature type="region of interest" description="Disordered" evidence="6">
    <location>
        <begin position="201"/>
        <end position="262"/>
    </location>
</feature>
<evidence type="ECO:0000256" key="5">
    <source>
        <dbReference type="ARBA" id="ARBA00023136"/>
    </source>
</evidence>
<feature type="compositionally biased region" description="Pro residues" evidence="6">
    <location>
        <begin position="311"/>
        <end position="324"/>
    </location>
</feature>
<evidence type="ECO:0000256" key="4">
    <source>
        <dbReference type="ARBA" id="ARBA00021397"/>
    </source>
</evidence>
<comment type="function">
    <text evidence="1">Required for peroxisome inheritance.</text>
</comment>
<evidence type="ECO:0000313" key="7">
    <source>
        <dbReference type="EMBL" id="KMP05728.1"/>
    </source>
</evidence>
<dbReference type="AlphaFoldDB" id="A0A0J6YFK2"/>
<feature type="compositionally biased region" description="Polar residues" evidence="6">
    <location>
        <begin position="519"/>
        <end position="530"/>
    </location>
</feature>
<reference evidence="8" key="1">
    <citation type="journal article" date="2010" name="Genome Res.">
        <title>Population genomic sequencing of Coccidioides fungi reveals recent hybridization and transposon control.</title>
        <authorList>
            <person name="Neafsey D.E."/>
            <person name="Barker B.M."/>
            <person name="Sharpton T.J."/>
            <person name="Stajich J.E."/>
            <person name="Park D.J."/>
            <person name="Whiston E."/>
            <person name="Hung C.-Y."/>
            <person name="McMahan C."/>
            <person name="White J."/>
            <person name="Sykes S."/>
            <person name="Heiman D."/>
            <person name="Young S."/>
            <person name="Zeng Q."/>
            <person name="Abouelleil A."/>
            <person name="Aftuck L."/>
            <person name="Bessette D."/>
            <person name="Brown A."/>
            <person name="FitzGerald M."/>
            <person name="Lui A."/>
            <person name="Macdonald J.P."/>
            <person name="Priest M."/>
            <person name="Orbach M.J."/>
            <person name="Galgiani J.N."/>
            <person name="Kirkland T.N."/>
            <person name="Cole G.T."/>
            <person name="Birren B.W."/>
            <person name="Henn M.R."/>
            <person name="Taylor J.W."/>
            <person name="Rounsley S.D."/>
        </authorList>
    </citation>
    <scope>NUCLEOTIDE SEQUENCE [LARGE SCALE GENOMIC DNA]</scope>
    <source>
        <strain evidence="8">RMSCC 2394</strain>
    </source>
</reference>
<comment type="subcellular location">
    <subcellularLocation>
        <location evidence="2">Peroxisome membrane</location>
        <topology evidence="2">Peripheral membrane protein</topology>
    </subcellularLocation>
</comment>
<dbReference type="InterPro" id="IPR024758">
    <property type="entry name" value="Inp1"/>
</dbReference>
<dbReference type="GO" id="GO:0045033">
    <property type="term" value="P:peroxisome inheritance"/>
    <property type="evidence" value="ECO:0007669"/>
    <property type="project" value="InterPro"/>
</dbReference>
<dbReference type="Proteomes" id="UP000054565">
    <property type="component" value="Unassembled WGS sequence"/>
</dbReference>
<gene>
    <name evidence="7" type="ORF">CIRG_05409</name>
</gene>
<evidence type="ECO:0000256" key="3">
    <source>
        <dbReference type="ARBA" id="ARBA00010707"/>
    </source>
</evidence>